<comment type="caution">
    <text evidence="1">The sequence shown here is derived from an EMBL/GenBank/DDBJ whole genome shotgun (WGS) entry which is preliminary data.</text>
</comment>
<evidence type="ECO:0000313" key="1">
    <source>
        <dbReference type="EMBL" id="MET3591754.1"/>
    </source>
</evidence>
<keyword evidence="2" id="KW-1185">Reference proteome</keyword>
<proteinExistence type="predicted"/>
<protein>
    <submittedName>
        <fullName evidence="1">Uncharacterized protein</fullName>
    </submittedName>
</protein>
<organism evidence="1 2">
    <name type="scientific">Mesorhizobium shonense</name>
    <dbReference type="NCBI Taxonomy" id="1209948"/>
    <lineage>
        <taxon>Bacteria</taxon>
        <taxon>Pseudomonadati</taxon>
        <taxon>Pseudomonadota</taxon>
        <taxon>Alphaproteobacteria</taxon>
        <taxon>Hyphomicrobiales</taxon>
        <taxon>Phyllobacteriaceae</taxon>
        <taxon>Mesorhizobium</taxon>
    </lineage>
</organism>
<dbReference type="Proteomes" id="UP001549036">
    <property type="component" value="Unassembled WGS sequence"/>
</dbReference>
<sequence>MAGLAREALIAEEYIDAFRYAFLLCEALYGGGKFKTVQLVQAMHSNDQFRAIVEAAMNDFNTDPIHRRSNAKQLIAQHPTALTMIEYLVAQRGFYFHGNLERKDAWHPDHQNKAKELAEIAVGLAGGIAHSFADQMFKPEIASRYFENARKQGAIMTINVEMKFKDEAGFEQNRTMRINTPGTRATNSMAMAVHAQFLEWAEVEMSDKNLSRL</sequence>
<name>A0ABV2HMG1_9HYPH</name>
<dbReference type="EMBL" id="JBEPLM010000002">
    <property type="protein sequence ID" value="MET3591754.1"/>
    <property type="molecule type" value="Genomic_DNA"/>
</dbReference>
<dbReference type="RefSeq" id="WP_354414300.1">
    <property type="nucleotide sequence ID" value="NZ_JBEPLM010000002.1"/>
</dbReference>
<accession>A0ABV2HMG1</accession>
<reference evidence="1 2" key="1">
    <citation type="submission" date="2024-06" db="EMBL/GenBank/DDBJ databases">
        <title>Genomic Encyclopedia of Type Strains, Phase IV (KMG-IV): sequencing the most valuable type-strain genomes for metagenomic binning, comparative biology and taxonomic classification.</title>
        <authorList>
            <person name="Goeker M."/>
        </authorList>
    </citation>
    <scope>NUCLEOTIDE SEQUENCE [LARGE SCALE GENOMIC DNA]</scope>
    <source>
        <strain evidence="1 2">DSM 29846</strain>
    </source>
</reference>
<evidence type="ECO:0000313" key="2">
    <source>
        <dbReference type="Proteomes" id="UP001549036"/>
    </source>
</evidence>
<gene>
    <name evidence="1" type="ORF">ABID26_001138</name>
</gene>